<evidence type="ECO:0000313" key="4">
    <source>
        <dbReference type="Proteomes" id="UP000321947"/>
    </source>
</evidence>
<dbReference type="OrthoDB" id="1750395at2759"/>
<organism evidence="2 4">
    <name type="scientific">Cucumis melo var. makuwa</name>
    <name type="common">Oriental melon</name>
    <dbReference type="NCBI Taxonomy" id="1194695"/>
    <lineage>
        <taxon>Eukaryota</taxon>
        <taxon>Viridiplantae</taxon>
        <taxon>Streptophyta</taxon>
        <taxon>Embryophyta</taxon>
        <taxon>Tracheophyta</taxon>
        <taxon>Spermatophyta</taxon>
        <taxon>Magnoliopsida</taxon>
        <taxon>eudicotyledons</taxon>
        <taxon>Gunneridae</taxon>
        <taxon>Pentapetalae</taxon>
        <taxon>rosids</taxon>
        <taxon>fabids</taxon>
        <taxon>Cucurbitales</taxon>
        <taxon>Cucurbitaceae</taxon>
        <taxon>Benincaseae</taxon>
        <taxon>Cucumis</taxon>
    </lineage>
</organism>
<sequence length="121" mass="13630">MEMARSMLKAKNLPNEFCGDVVACTVYILNRAPTKRIPGMTPYKAWCGEKPSVSHLRVFESIAYSHIPNQLRDKLDDRSEKCIMSDDVDEAKSPFHVNIDENKVAQELEQAKIQAVESSSS</sequence>
<dbReference type="PANTHER" id="PTHR42648:SF18">
    <property type="entry name" value="RETROTRANSPOSON, UNCLASSIFIED-LIKE PROTEIN"/>
    <property type="match status" value="1"/>
</dbReference>
<dbReference type="EMBL" id="SSTD01000141">
    <property type="protein sequence ID" value="TYK31522.1"/>
    <property type="molecule type" value="Genomic_DNA"/>
</dbReference>
<dbReference type="SUPFAM" id="SSF53098">
    <property type="entry name" value="Ribonuclease H-like"/>
    <property type="match status" value="1"/>
</dbReference>
<dbReference type="Proteomes" id="UP000321393">
    <property type="component" value="Unassembled WGS sequence"/>
</dbReference>
<proteinExistence type="predicted"/>
<reference evidence="3 4" key="1">
    <citation type="submission" date="2019-08" db="EMBL/GenBank/DDBJ databases">
        <title>Draft genome sequences of two oriental melons (Cucumis melo L. var makuwa).</title>
        <authorList>
            <person name="Kwon S.-Y."/>
        </authorList>
    </citation>
    <scope>NUCLEOTIDE SEQUENCE [LARGE SCALE GENOMIC DNA]</scope>
    <source>
        <strain evidence="4">cv. Chang Bougi</strain>
        <strain evidence="3">cv. SW 3</strain>
        <tissue evidence="2">Leaf</tissue>
    </source>
</reference>
<dbReference type="PANTHER" id="PTHR42648">
    <property type="entry name" value="TRANSPOSASE, PUTATIVE-RELATED"/>
    <property type="match status" value="1"/>
</dbReference>
<name>A0A5D3E6H7_CUCMM</name>
<gene>
    <name evidence="2" type="ORF">E5676_scaffold455G008460</name>
    <name evidence="1" type="ORF">E6C27_scaffold205G00680</name>
</gene>
<evidence type="ECO:0000313" key="1">
    <source>
        <dbReference type="EMBL" id="KAA0063252.1"/>
    </source>
</evidence>
<dbReference type="InterPro" id="IPR012337">
    <property type="entry name" value="RNaseH-like_sf"/>
</dbReference>
<evidence type="ECO:0000313" key="3">
    <source>
        <dbReference type="Proteomes" id="UP000321393"/>
    </source>
</evidence>
<accession>A0A5D3E6H7</accession>
<dbReference type="STRING" id="1194695.A0A5D3E6H7"/>
<evidence type="ECO:0000313" key="2">
    <source>
        <dbReference type="EMBL" id="TYK31522.1"/>
    </source>
</evidence>
<dbReference type="Proteomes" id="UP000321947">
    <property type="component" value="Unassembled WGS sequence"/>
</dbReference>
<comment type="caution">
    <text evidence="2">The sequence shown here is derived from an EMBL/GenBank/DDBJ whole genome shotgun (WGS) entry which is preliminary data.</text>
</comment>
<protein>
    <submittedName>
        <fullName evidence="2">Integrase</fullName>
    </submittedName>
</protein>
<dbReference type="EMBL" id="SSTE01002875">
    <property type="protein sequence ID" value="KAA0063252.1"/>
    <property type="molecule type" value="Genomic_DNA"/>
</dbReference>
<dbReference type="InterPro" id="IPR039537">
    <property type="entry name" value="Retrotran_Ty1/copia-like"/>
</dbReference>
<dbReference type="AlphaFoldDB" id="A0A5D3E6H7"/>